<evidence type="ECO:0000313" key="1">
    <source>
        <dbReference type="EMBL" id="MED4129572.1"/>
    </source>
</evidence>
<evidence type="ECO:0000313" key="2">
    <source>
        <dbReference type="Proteomes" id="UP001341820"/>
    </source>
</evidence>
<reference evidence="1 2" key="1">
    <citation type="submission" date="2023-03" db="EMBL/GenBank/DDBJ databases">
        <title>Bacillus Genome Sequencing.</title>
        <authorList>
            <person name="Dunlap C."/>
        </authorList>
    </citation>
    <scope>NUCLEOTIDE SEQUENCE [LARGE SCALE GENOMIC DNA]</scope>
    <source>
        <strain evidence="1 2">B-4107</strain>
    </source>
</reference>
<gene>
    <name evidence="1" type="ORF">P5F74_15665</name>
</gene>
<dbReference type="EMBL" id="JAROAS010000036">
    <property type="protein sequence ID" value="MED4129572.1"/>
    <property type="molecule type" value="Genomic_DNA"/>
</dbReference>
<sequence length="40" mass="4455">MVSTAVEGMVLQNKRLMLKTKATEGIHCSEHLDVRMVKGI</sequence>
<proteinExistence type="predicted"/>
<comment type="caution">
    <text evidence="1">The sequence shown here is derived from an EMBL/GenBank/DDBJ whole genome shotgun (WGS) entry which is preliminary data.</text>
</comment>
<keyword evidence="2" id="KW-1185">Reference proteome</keyword>
<accession>A0ABU6NS03</accession>
<organism evidence="1 2">
    <name type="scientific">Shouchella miscanthi</name>
    <dbReference type="NCBI Taxonomy" id="2598861"/>
    <lineage>
        <taxon>Bacteria</taxon>
        <taxon>Bacillati</taxon>
        <taxon>Bacillota</taxon>
        <taxon>Bacilli</taxon>
        <taxon>Bacillales</taxon>
        <taxon>Bacillaceae</taxon>
        <taxon>Shouchella</taxon>
    </lineage>
</organism>
<name>A0ABU6NS03_9BACI</name>
<dbReference type="Proteomes" id="UP001341820">
    <property type="component" value="Unassembled WGS sequence"/>
</dbReference>
<protein>
    <submittedName>
        <fullName evidence="1">Uncharacterized protein</fullName>
    </submittedName>
</protein>
<dbReference type="RefSeq" id="WP_328238199.1">
    <property type="nucleotide sequence ID" value="NZ_JAROAS010000036.1"/>
</dbReference>